<protein>
    <recommendedName>
        <fullName evidence="1">Imm-5-like domain-containing protein</fullName>
    </recommendedName>
</protein>
<gene>
    <name evidence="2" type="ORF">ASZ90_015751</name>
</gene>
<dbReference type="AlphaFoldDB" id="A0A0W8F1B0"/>
<proteinExistence type="predicted"/>
<accession>A0A0W8F1B0</accession>
<organism evidence="2">
    <name type="scientific">hydrocarbon metagenome</name>
    <dbReference type="NCBI Taxonomy" id="938273"/>
    <lineage>
        <taxon>unclassified sequences</taxon>
        <taxon>metagenomes</taxon>
        <taxon>ecological metagenomes</taxon>
    </lineage>
</organism>
<dbReference type="EMBL" id="LNQE01001638">
    <property type="protein sequence ID" value="KUG14601.1"/>
    <property type="molecule type" value="Genomic_DNA"/>
</dbReference>
<feature type="domain" description="Imm-5-like" evidence="1">
    <location>
        <begin position="1"/>
        <end position="77"/>
    </location>
</feature>
<dbReference type="Pfam" id="PF21805">
    <property type="entry name" value="Imm5_like"/>
    <property type="match status" value="1"/>
</dbReference>
<evidence type="ECO:0000313" key="2">
    <source>
        <dbReference type="EMBL" id="KUG14601.1"/>
    </source>
</evidence>
<name>A0A0W8F1B0_9ZZZZ</name>
<sequence>MADIRKVALSAHAAAREAGEDTATRSAARAAGQAFATTHVPRHALAAARYAATAVRDATHSSDADPATVTERIWQYHPVRELGPC</sequence>
<dbReference type="InterPro" id="IPR048667">
    <property type="entry name" value="Imm5-like"/>
</dbReference>
<evidence type="ECO:0000259" key="1">
    <source>
        <dbReference type="Pfam" id="PF21805"/>
    </source>
</evidence>
<comment type="caution">
    <text evidence="2">The sequence shown here is derived from an EMBL/GenBank/DDBJ whole genome shotgun (WGS) entry which is preliminary data.</text>
</comment>
<reference evidence="2" key="1">
    <citation type="journal article" date="2015" name="Proc. Natl. Acad. Sci. U.S.A.">
        <title>Networks of energetic and metabolic interactions define dynamics in microbial communities.</title>
        <authorList>
            <person name="Embree M."/>
            <person name="Liu J.K."/>
            <person name="Al-Bassam M.M."/>
            <person name="Zengler K."/>
        </authorList>
    </citation>
    <scope>NUCLEOTIDE SEQUENCE</scope>
</reference>